<feature type="transmembrane region" description="Helical" evidence="1">
    <location>
        <begin position="168"/>
        <end position="187"/>
    </location>
</feature>
<dbReference type="OrthoDB" id="2824371at2"/>
<protein>
    <recommendedName>
        <fullName evidence="4">Bacteriocin-associated protein</fullName>
    </recommendedName>
</protein>
<evidence type="ECO:0000256" key="1">
    <source>
        <dbReference type="SAM" id="Phobius"/>
    </source>
</evidence>
<dbReference type="EMBL" id="LVJH01000034">
    <property type="protein sequence ID" value="OAB40796.1"/>
    <property type="molecule type" value="Genomic_DNA"/>
</dbReference>
<sequence length="659" mass="76270">MKTVKYALCFCIFFIGVLIIGESHIFRLDNFYTPYRSTSLFLQYGQNEQVMINDTLEAAKKNEVDVFSFTKTLNGNLTHIKLYGSPGVEEHINKDLAIYSKKYKSLFLGDIQFSFHKLETIQGLKDVNDFYVIGNSQQAERFKTDLINKYAGNFPQEGYPDNDTRDTIIAIWVLMIGVTLLLTYYDVIYQKKENLIRISMGERIATLIWKNIVSDSLLYIFIFVFIYYSLNNVTSVSLKLNISLIGFILLIIMNALVYINLRSYHLREVFSNTKSSSRKLLSVNYGLKLVTVMVTIFVISSNLVLIFESFSLYKQKSFFKEHADYSYFTTQYRPVMSQNGHGDPKFDESELLQSEFYTRYFSKSKATLLSMIHKPLSTSALTIMANQNAFSYLEKNIAELKQLPLNKDIYFILPQSLSNNDQLLANLKEEFRFYESHDIRDNYEVVYYKDHVNLVAINAYHIYGSELFKNPIVIYNNMSPETHPLKINPFRANYLTEIMYAITDKEFNQFVQEHQLTEANASITKTNVLEKYNESWNIAKRILYINCVFSILILILEFMIITYIIKLEYEVNAVELSIKKVLGHSVWQKNRKIILMTLITTLISIGIAVTTALILELNSARYLALGGVIILASEILVILLYIHKIEKLKIQKILKGGNI</sequence>
<keyword evidence="1" id="KW-0812">Transmembrane</keyword>
<comment type="caution">
    <text evidence="2">The sequence shown here is derived from an EMBL/GenBank/DDBJ whole genome shotgun (WGS) entry which is preliminary data.</text>
</comment>
<feature type="transmembrane region" description="Helical" evidence="1">
    <location>
        <begin position="208"/>
        <end position="230"/>
    </location>
</feature>
<dbReference type="RefSeq" id="WP_068535374.1">
    <property type="nucleotide sequence ID" value="NZ_LVJH01000034.1"/>
</dbReference>
<feature type="transmembrane region" description="Helical" evidence="1">
    <location>
        <begin position="282"/>
        <end position="307"/>
    </location>
</feature>
<evidence type="ECO:0008006" key="4">
    <source>
        <dbReference type="Google" id="ProtNLM"/>
    </source>
</evidence>
<gene>
    <name evidence="2" type="ORF">PGLA_17655</name>
</gene>
<accession>A0A168JLJ5</accession>
<feature type="transmembrane region" description="Helical" evidence="1">
    <location>
        <begin position="593"/>
        <end position="615"/>
    </location>
</feature>
<dbReference type="STRING" id="494026.PGLA_17655"/>
<keyword evidence="3" id="KW-1185">Reference proteome</keyword>
<proteinExistence type="predicted"/>
<dbReference type="AlphaFoldDB" id="A0A168JLJ5"/>
<evidence type="ECO:0000313" key="3">
    <source>
        <dbReference type="Proteomes" id="UP000076967"/>
    </source>
</evidence>
<feature type="transmembrane region" description="Helical" evidence="1">
    <location>
        <begin position="543"/>
        <end position="565"/>
    </location>
</feature>
<keyword evidence="1" id="KW-0472">Membrane</keyword>
<keyword evidence="1" id="KW-1133">Transmembrane helix</keyword>
<name>A0A168JLJ5_9BACL</name>
<feature type="transmembrane region" description="Helical" evidence="1">
    <location>
        <begin position="242"/>
        <end position="261"/>
    </location>
</feature>
<organism evidence="2 3">
    <name type="scientific">Paenibacillus glacialis</name>
    <dbReference type="NCBI Taxonomy" id="494026"/>
    <lineage>
        <taxon>Bacteria</taxon>
        <taxon>Bacillati</taxon>
        <taxon>Bacillota</taxon>
        <taxon>Bacilli</taxon>
        <taxon>Bacillales</taxon>
        <taxon>Paenibacillaceae</taxon>
        <taxon>Paenibacillus</taxon>
    </lineage>
</organism>
<evidence type="ECO:0000313" key="2">
    <source>
        <dbReference type="EMBL" id="OAB40796.1"/>
    </source>
</evidence>
<feature type="transmembrane region" description="Helical" evidence="1">
    <location>
        <begin position="621"/>
        <end position="642"/>
    </location>
</feature>
<feature type="transmembrane region" description="Helical" evidence="1">
    <location>
        <begin position="7"/>
        <end position="26"/>
    </location>
</feature>
<reference evidence="2 3" key="1">
    <citation type="submission" date="2016-03" db="EMBL/GenBank/DDBJ databases">
        <title>Draft genome sequence of Paenibacillus glacialis DSM 22343.</title>
        <authorList>
            <person name="Shin S.-K."/>
            <person name="Yi H."/>
        </authorList>
    </citation>
    <scope>NUCLEOTIDE SEQUENCE [LARGE SCALE GENOMIC DNA]</scope>
    <source>
        <strain evidence="2 3">DSM 22343</strain>
    </source>
</reference>
<dbReference type="Pfam" id="PF07242">
    <property type="entry name" value="DUF1430"/>
    <property type="match status" value="1"/>
</dbReference>
<dbReference type="InterPro" id="IPR006541">
    <property type="entry name" value="Bacteriocin_ass"/>
</dbReference>
<dbReference type="Proteomes" id="UP000076967">
    <property type="component" value="Unassembled WGS sequence"/>
</dbReference>